<dbReference type="Proteomes" id="UP000221734">
    <property type="component" value="Chromosome Kuenenia_stuttgartiensis_MBR1"/>
</dbReference>
<evidence type="ECO:0000313" key="5">
    <source>
        <dbReference type="Proteomes" id="UP000501926"/>
    </source>
</evidence>
<gene>
    <name evidence="2" type="ORF">KsCSTR_10870</name>
    <name evidence="3" type="ORF">KSMBR1_1142</name>
    <name evidence="1" type="ORF">kustd1429</name>
</gene>
<organism evidence="1">
    <name type="scientific">Kuenenia stuttgartiensis</name>
    <dbReference type="NCBI Taxonomy" id="174633"/>
    <lineage>
        <taxon>Bacteria</taxon>
        <taxon>Pseudomonadati</taxon>
        <taxon>Planctomycetota</taxon>
        <taxon>Candidatus Brocadiia</taxon>
        <taxon>Candidatus Brocadiales</taxon>
        <taxon>Candidatus Brocadiaceae</taxon>
        <taxon>Candidatus Kuenenia</taxon>
    </lineage>
</organism>
<reference evidence="1" key="2">
    <citation type="submission" date="2006-01" db="EMBL/GenBank/DDBJ databases">
        <authorList>
            <person name="Genoscope"/>
        </authorList>
    </citation>
    <scope>NUCLEOTIDE SEQUENCE</scope>
</reference>
<accession>Q1PYL1</accession>
<evidence type="ECO:0000313" key="2">
    <source>
        <dbReference type="EMBL" id="QII10466.1"/>
    </source>
</evidence>
<reference evidence="3" key="3">
    <citation type="submission" date="2017-10" db="EMBL/GenBank/DDBJ databases">
        <authorList>
            <person name="Banno H."/>
            <person name="Chua N.-H."/>
        </authorList>
    </citation>
    <scope>NUCLEOTIDE SEQUENCE [LARGE SCALE GENOMIC DNA]</scope>
    <source>
        <strain evidence="3">Kuenenia_mbr1_ru-nijmegen</strain>
    </source>
</reference>
<reference evidence="1" key="1">
    <citation type="journal article" date="2006" name="Nature">
        <title>Deciphering the evolution and metabolism of an anammox bacterium from a community genome.</title>
        <authorList>
            <person name="Strous M."/>
            <person name="Pelletier E."/>
            <person name="Mangenot S."/>
            <person name="Rattei T."/>
            <person name="Lehner A."/>
            <person name="Taylor M.W."/>
            <person name="Horn M."/>
            <person name="Daims H."/>
            <person name="Bartol-Mavel D."/>
            <person name="Wincker P."/>
            <person name="Barbe V."/>
            <person name="Fonknechten N."/>
            <person name="Vallenet D."/>
            <person name="Segurens B."/>
            <person name="Schenowitz-Truong C."/>
            <person name="Medigue C."/>
            <person name="Collingro A."/>
            <person name="Snel B."/>
            <person name="Dutilh B.E."/>
            <person name="OpDenCamp H.J.M."/>
            <person name="vanDerDrift C."/>
            <person name="Cirpus I."/>
            <person name="vanDePas-Schoonen K.T."/>
            <person name="Harhangi H.R."/>
            <person name="vanNiftrik L."/>
            <person name="Schmid M."/>
            <person name="Keltjens J."/>
            <person name="vanDeVossenberg J."/>
            <person name="Kartal B."/>
            <person name="Meier H."/>
            <person name="Frishman D."/>
            <person name="Huynen M.A."/>
            <person name="Mewes H."/>
            <person name="Weissenbach J."/>
            <person name="Jetten M.S.M."/>
            <person name="Wagner M."/>
            <person name="LePaslier D."/>
        </authorList>
    </citation>
    <scope>NUCLEOTIDE SEQUENCE</scope>
</reference>
<proteinExistence type="predicted"/>
<dbReference type="EMBL" id="CT573072">
    <property type="protein sequence ID" value="CAJ72174.1"/>
    <property type="molecule type" value="Genomic_DNA"/>
</dbReference>
<name>Q1PYL1_KUEST</name>
<dbReference type="EMBL" id="LT934425">
    <property type="protein sequence ID" value="SOH03645.1"/>
    <property type="molecule type" value="Genomic_DNA"/>
</dbReference>
<keyword evidence="4" id="KW-1185">Reference proteome</keyword>
<dbReference type="EMBL" id="CP049055">
    <property type="protein sequence ID" value="QII10466.1"/>
    <property type="molecule type" value="Genomic_DNA"/>
</dbReference>
<sequence length="63" mass="6978">MKNFGNTLVLLNGELSFVVRRGSSHYMNLVGLDISSEERAATVYSKCSAPALIRQVALLLEFF</sequence>
<dbReference type="KEGG" id="kst:KSMBR1_1142"/>
<reference evidence="2 5" key="5">
    <citation type="submission" date="2020-02" db="EMBL/GenBank/DDBJ databases">
        <title>Newly sequenced genome of strain CSTR1 showed variability in Candidatus Kuenenia stuttgartiensis genomes.</title>
        <authorList>
            <person name="Ding C."/>
            <person name="Adrian L."/>
        </authorList>
    </citation>
    <scope>NUCLEOTIDE SEQUENCE [LARGE SCALE GENOMIC DNA]</scope>
    <source>
        <strain evidence="2 5">CSTR1</strain>
    </source>
</reference>
<evidence type="ECO:0000313" key="1">
    <source>
        <dbReference type="EMBL" id="CAJ72174.1"/>
    </source>
</evidence>
<reference evidence="4" key="4">
    <citation type="submission" date="2017-10" db="EMBL/GenBank/DDBJ databases">
        <authorList>
            <person name="Frank J."/>
        </authorList>
    </citation>
    <scope>NUCLEOTIDE SEQUENCE [LARGE SCALE GENOMIC DNA]</scope>
</reference>
<evidence type="ECO:0000313" key="4">
    <source>
        <dbReference type="Proteomes" id="UP000221734"/>
    </source>
</evidence>
<protein>
    <submittedName>
        <fullName evidence="1">Uncharacterized protein</fullName>
    </submittedName>
</protein>
<dbReference type="Proteomes" id="UP000501926">
    <property type="component" value="Chromosome"/>
</dbReference>
<evidence type="ECO:0000313" key="3">
    <source>
        <dbReference type="EMBL" id="SOH03645.1"/>
    </source>
</evidence>
<dbReference type="AlphaFoldDB" id="Q1PYL1"/>